<evidence type="ECO:0000256" key="1">
    <source>
        <dbReference type="ARBA" id="ARBA00022614"/>
    </source>
</evidence>
<organism evidence="5 6">
    <name type="scientific">Nothophoma quercina</name>
    <dbReference type="NCBI Taxonomy" id="749835"/>
    <lineage>
        <taxon>Eukaryota</taxon>
        <taxon>Fungi</taxon>
        <taxon>Dikarya</taxon>
        <taxon>Ascomycota</taxon>
        <taxon>Pezizomycotina</taxon>
        <taxon>Dothideomycetes</taxon>
        <taxon>Pleosporomycetidae</taxon>
        <taxon>Pleosporales</taxon>
        <taxon>Pleosporineae</taxon>
        <taxon>Didymellaceae</taxon>
        <taxon>Nothophoma</taxon>
    </lineage>
</organism>
<evidence type="ECO:0000313" key="5">
    <source>
        <dbReference type="EMBL" id="KAL1607401.1"/>
    </source>
</evidence>
<evidence type="ECO:0000313" key="6">
    <source>
        <dbReference type="Proteomes" id="UP001521222"/>
    </source>
</evidence>
<dbReference type="Gene3D" id="3.80.10.10">
    <property type="entry name" value="Ribonuclease Inhibitor"/>
    <property type="match status" value="1"/>
</dbReference>
<evidence type="ECO:0000256" key="3">
    <source>
        <dbReference type="SAM" id="MobiDB-lite"/>
    </source>
</evidence>
<keyword evidence="1" id="KW-0433">Leucine-rich repeat</keyword>
<name>A0ABR3RSI7_9PLEO</name>
<dbReference type="Pfam" id="PF23598">
    <property type="entry name" value="LRR_14"/>
    <property type="match status" value="1"/>
</dbReference>
<dbReference type="InterPro" id="IPR032675">
    <property type="entry name" value="LRR_dom_sf"/>
</dbReference>
<feature type="region of interest" description="Disordered" evidence="3">
    <location>
        <begin position="394"/>
        <end position="413"/>
    </location>
</feature>
<accession>A0ABR3RSI7</accession>
<dbReference type="SUPFAM" id="SSF52058">
    <property type="entry name" value="L domain-like"/>
    <property type="match status" value="1"/>
</dbReference>
<dbReference type="PANTHER" id="PTHR48051:SF46">
    <property type="entry name" value="LEUCINE RICH REPEAT-CONTAINING DOMAIN PROTEIN"/>
    <property type="match status" value="1"/>
</dbReference>
<comment type="caution">
    <text evidence="5">The sequence shown here is derived from an EMBL/GenBank/DDBJ whole genome shotgun (WGS) entry which is preliminary data.</text>
</comment>
<keyword evidence="2" id="KW-0677">Repeat</keyword>
<dbReference type="InterPro" id="IPR050216">
    <property type="entry name" value="LRR_domain-containing"/>
</dbReference>
<keyword evidence="6" id="KW-1185">Reference proteome</keyword>
<gene>
    <name evidence="5" type="ORF">SLS59_002368</name>
</gene>
<dbReference type="SMART" id="SM00369">
    <property type="entry name" value="LRR_TYP"/>
    <property type="match status" value="3"/>
</dbReference>
<dbReference type="EMBL" id="JAKIXB020000006">
    <property type="protein sequence ID" value="KAL1607401.1"/>
    <property type="molecule type" value="Genomic_DNA"/>
</dbReference>
<protein>
    <recommendedName>
        <fullName evidence="4">Disease resistance R13L4/SHOC-2-like LRR domain-containing protein</fullName>
    </recommendedName>
</protein>
<dbReference type="InterPro" id="IPR055414">
    <property type="entry name" value="LRR_R13L4/SHOC2-like"/>
</dbReference>
<dbReference type="Proteomes" id="UP001521222">
    <property type="component" value="Unassembled WGS sequence"/>
</dbReference>
<evidence type="ECO:0000259" key="4">
    <source>
        <dbReference type="Pfam" id="PF23598"/>
    </source>
</evidence>
<sequence>MAELAGSIIGIVSAGTKVALVLSQLSADIGSAGQEARMISGEIRAFCTVLRTLGETLEKIGASRHYAHCSEMITDMTAASLDLFTEILDAIQSLKNMIAGKDGKDGNFGFVTRVQWAVFKKPRVLVLRAAMESYKSNLALMLGTLDTAEKVARRTSLTNSPNNAAQNERDRSLLESLERDRAASLIDLAQAERQYAESLDPRIADSSIDIIDSTPTSGQTSHDAAAVIADPESDNLEYAARNEIHSIRLSLSRASVFGNDAIHATIIRHSQRISRMFESDENRLSPRWSLMIQEDWGTTLDNRSRKSPLLVIDQLVDIATHRLEVNVAAAGKLDARGHIAPEFEPRIVDSYMSFLSWLLELEASQQQLVFSALKLDFTEGTALLVQGESPRAAHIDDASLTPRGESASPDNTTSATKIQQVLDLVQKQMNFQRRSTSVDNQDKQEQVVRHATAQAVGGATVDLSAQNITEFPEEAVGIMGSELARLALSQNNLSTLPDSIVNCGHLRYLNLRLNNFKTIPDVVMRLPLLEILDMSRNMLHSLPPKLFGMSKLKVLAVAKNRIRTLPVSIGDAPSLTVLHVEGNPIEYPNSDQIDYRFPKWDDGGQESITWTTNLKVTLKELHRAALNQADQFF</sequence>
<dbReference type="PANTHER" id="PTHR48051">
    <property type="match status" value="1"/>
</dbReference>
<dbReference type="InterPro" id="IPR003591">
    <property type="entry name" value="Leu-rich_rpt_typical-subtyp"/>
</dbReference>
<proteinExistence type="predicted"/>
<reference evidence="5 6" key="1">
    <citation type="submission" date="2024-02" db="EMBL/GenBank/DDBJ databases">
        <title>De novo assembly and annotation of 12 fungi associated with fruit tree decline syndrome in Ontario, Canada.</title>
        <authorList>
            <person name="Sulman M."/>
            <person name="Ellouze W."/>
            <person name="Ilyukhin E."/>
        </authorList>
    </citation>
    <scope>NUCLEOTIDE SEQUENCE [LARGE SCALE GENOMIC DNA]</scope>
    <source>
        <strain evidence="5 6">M97-236</strain>
    </source>
</reference>
<feature type="domain" description="Disease resistance R13L4/SHOC-2-like LRR" evidence="4">
    <location>
        <begin position="498"/>
        <end position="579"/>
    </location>
</feature>
<evidence type="ECO:0000256" key="2">
    <source>
        <dbReference type="ARBA" id="ARBA00022737"/>
    </source>
</evidence>